<evidence type="ECO:0000256" key="7">
    <source>
        <dbReference type="ARBA" id="ARBA00023237"/>
    </source>
</evidence>
<feature type="transmembrane region" description="Helical" evidence="9">
    <location>
        <begin position="546"/>
        <end position="568"/>
    </location>
</feature>
<evidence type="ECO:0000256" key="6">
    <source>
        <dbReference type="ARBA" id="ARBA00023136"/>
    </source>
</evidence>
<dbReference type="GO" id="GO:0009279">
    <property type="term" value="C:cell outer membrane"/>
    <property type="evidence" value="ECO:0007669"/>
    <property type="project" value="UniProtKB-SubCell"/>
</dbReference>
<dbReference type="NCBIfam" id="NF041518">
    <property type="entry name" value="choice_anch_Q"/>
    <property type="match status" value="1"/>
</dbReference>
<dbReference type="Pfam" id="PF02415">
    <property type="entry name" value="Chlam_PMP"/>
    <property type="match status" value="1"/>
</dbReference>
<feature type="signal peptide" evidence="10">
    <location>
        <begin position="1"/>
        <end position="26"/>
    </location>
</feature>
<gene>
    <name evidence="11" type="ORF">JF922_07045</name>
</gene>
<protein>
    <recommendedName>
        <fullName evidence="13">Right-handed parallel beta-helix repeat-containing protein</fullName>
    </recommendedName>
</protein>
<proteinExistence type="predicted"/>
<reference evidence="11" key="1">
    <citation type="submission" date="2020-10" db="EMBL/GenBank/DDBJ databases">
        <title>Ca. Dormibacterota MAGs.</title>
        <authorList>
            <person name="Montgomery K."/>
        </authorList>
    </citation>
    <scope>NUCLEOTIDE SEQUENCE [LARGE SCALE GENOMIC DNA]</scope>
    <source>
        <strain evidence="11">SC8812_S17_10</strain>
    </source>
</reference>
<evidence type="ECO:0008006" key="13">
    <source>
        <dbReference type="Google" id="ProtNLM"/>
    </source>
</evidence>
<keyword evidence="6 9" id="KW-0472">Membrane</keyword>
<dbReference type="EMBL" id="JAEKNR010000082">
    <property type="protein sequence ID" value="MBJ7597827.1"/>
    <property type="molecule type" value="Genomic_DNA"/>
</dbReference>
<keyword evidence="9" id="KW-0812">Transmembrane</keyword>
<feature type="chain" id="PRO_5044829358" description="Right-handed parallel beta-helix repeat-containing protein" evidence="10">
    <location>
        <begin position="27"/>
        <end position="578"/>
    </location>
</feature>
<keyword evidence="9" id="KW-1133">Transmembrane helix</keyword>
<feature type="compositionally biased region" description="Low complexity" evidence="8">
    <location>
        <begin position="363"/>
        <end position="373"/>
    </location>
</feature>
<evidence type="ECO:0000256" key="2">
    <source>
        <dbReference type="ARBA" id="ARBA00004442"/>
    </source>
</evidence>
<evidence type="ECO:0000313" key="11">
    <source>
        <dbReference type="EMBL" id="MBJ7597827.1"/>
    </source>
</evidence>
<dbReference type="InterPro" id="IPR003368">
    <property type="entry name" value="POMP_repeat"/>
</dbReference>
<dbReference type="Proteomes" id="UP000612893">
    <property type="component" value="Unassembled WGS sequence"/>
</dbReference>
<evidence type="ECO:0000256" key="10">
    <source>
        <dbReference type="SAM" id="SignalP"/>
    </source>
</evidence>
<dbReference type="InterPro" id="IPR011050">
    <property type="entry name" value="Pectin_lyase_fold/virulence"/>
</dbReference>
<evidence type="ECO:0000256" key="3">
    <source>
        <dbReference type="ARBA" id="ARBA00004613"/>
    </source>
</evidence>
<accession>A0A934K5R0</accession>
<evidence type="ECO:0000256" key="4">
    <source>
        <dbReference type="ARBA" id="ARBA00022525"/>
    </source>
</evidence>
<keyword evidence="12" id="KW-1185">Reference proteome</keyword>
<name>A0A934K5R0_9BACT</name>
<evidence type="ECO:0000256" key="8">
    <source>
        <dbReference type="SAM" id="MobiDB-lite"/>
    </source>
</evidence>
<dbReference type="PANTHER" id="PTHR11319">
    <property type="entry name" value="G PROTEIN-COUPLED RECEPTOR-RELATED"/>
    <property type="match status" value="1"/>
</dbReference>
<evidence type="ECO:0000256" key="5">
    <source>
        <dbReference type="ARBA" id="ARBA00022729"/>
    </source>
</evidence>
<sequence>MSRAALLGLGAAFCVLVSLPARPALASTTYAVNSQADSPKLLGSGAACQSILLPDHPCTLRAAIDTANTVGTPGVTVQVPSNFVILLRSIYGALHPQVFMTIKSTGAGRATVDGQLQVGVLSVDSADTLTLADLIIQNGRRPAASGGGVLLSGTLVTNNVDFIGNQGSFTGGTIYDIGGSLTMNGGSISRGTAQSGGAIYIAFDGTMTANGTVFSSNSANSGGAIEVHGGRATLNGVTVSGNQSASLGGGVLALASGTGPSQLDVSNSTFVGNSSGAGGGAILVDQSTLTLRGSTLSGNKATTTGGGLAVSLGNAALTNDTISGNSADLGGGVYQFSGTATTRPPTAVPDAVRSTLDKLSAVRAAASDQARSSSGGGPAGAHKSTAPRRSQPDAVSLESVTIANNSAGSGGGVWNTVGAFSAHDSIVASNSATSSSPDCFGTVTSGGYNLEGLSDCAFAATGDKQNSAPGLAPLASNGGPTQTIALQAGSPALDAGDPACPPPATDQRGMSRPQGPRCDIGAFELAVPLPAPPVTGQPRQTPPAGVALLALASLVVVALIAVVAHAAFRQRSPGERDA</sequence>
<comment type="subcellular location">
    <subcellularLocation>
        <location evidence="1">Cell envelope</location>
    </subcellularLocation>
    <subcellularLocation>
        <location evidence="2">Cell outer membrane</location>
    </subcellularLocation>
    <subcellularLocation>
        <location evidence="3">Secreted</location>
    </subcellularLocation>
</comment>
<feature type="region of interest" description="Disordered" evidence="8">
    <location>
        <begin position="363"/>
        <end position="395"/>
    </location>
</feature>
<dbReference type="InterPro" id="IPR059226">
    <property type="entry name" value="Choice_anch_Q_dom"/>
</dbReference>
<keyword evidence="4" id="KW-0964">Secreted</keyword>
<dbReference type="PANTHER" id="PTHR11319:SF35">
    <property type="entry name" value="OUTER MEMBRANE PROTEIN PMPC-RELATED"/>
    <property type="match status" value="1"/>
</dbReference>
<evidence type="ECO:0000313" key="12">
    <source>
        <dbReference type="Proteomes" id="UP000612893"/>
    </source>
</evidence>
<evidence type="ECO:0000256" key="9">
    <source>
        <dbReference type="SAM" id="Phobius"/>
    </source>
</evidence>
<keyword evidence="5 10" id="KW-0732">Signal</keyword>
<comment type="caution">
    <text evidence="11">The sequence shown here is derived from an EMBL/GenBank/DDBJ whole genome shotgun (WGS) entry which is preliminary data.</text>
</comment>
<dbReference type="AlphaFoldDB" id="A0A934K5R0"/>
<organism evidence="11 12">
    <name type="scientific">Candidatus Nephthysia bennettiae</name>
    <dbReference type="NCBI Taxonomy" id="3127016"/>
    <lineage>
        <taxon>Bacteria</taxon>
        <taxon>Bacillati</taxon>
        <taxon>Candidatus Dormiibacterota</taxon>
        <taxon>Candidatus Dormibacteria</taxon>
        <taxon>Candidatus Dormibacterales</taxon>
        <taxon>Candidatus Dormibacteraceae</taxon>
        <taxon>Candidatus Nephthysia</taxon>
    </lineage>
</organism>
<dbReference type="GO" id="GO:0005576">
    <property type="term" value="C:extracellular region"/>
    <property type="evidence" value="ECO:0007669"/>
    <property type="project" value="UniProtKB-SubCell"/>
</dbReference>
<evidence type="ECO:0000256" key="1">
    <source>
        <dbReference type="ARBA" id="ARBA00004196"/>
    </source>
</evidence>
<keyword evidence="7" id="KW-0998">Cell outer membrane</keyword>
<dbReference type="SUPFAM" id="SSF51126">
    <property type="entry name" value="Pectin lyase-like"/>
    <property type="match status" value="2"/>
</dbReference>
<feature type="region of interest" description="Disordered" evidence="8">
    <location>
        <begin position="491"/>
        <end position="517"/>
    </location>
</feature>